<name>A0A554WVM7_9BURK</name>
<dbReference type="Pfam" id="PF08905">
    <property type="entry name" value="DUF1850"/>
    <property type="match status" value="1"/>
</dbReference>
<evidence type="ECO:0000313" key="3">
    <source>
        <dbReference type="Proteomes" id="UP000318554"/>
    </source>
</evidence>
<dbReference type="AlphaFoldDB" id="A0A554WVM7"/>
<sequence>MAWALCVAWAASAALLTSPVSPDPDAGEALWPAGTLTLAWQHTIERVRWEEDYALPRASDEPPLLLATAARVRGSGAGMEPAPDARWQGGWYVWSPQRRLPALHLAHSAYATDHTLCLDGRCAPLTRWLPSAAPPTSGVVRLRACRAPD</sequence>
<reference evidence="2 3" key="1">
    <citation type="submission" date="2019-07" db="EMBL/GenBank/DDBJ databases">
        <title>Tepidimonas aquatica CLN-1 draft genome.</title>
        <authorList>
            <person name="Da Costa M.S."/>
            <person name="Froufe H.J.C."/>
            <person name="Egas C."/>
            <person name="Albuquerque L."/>
        </authorList>
    </citation>
    <scope>NUCLEOTIDE SEQUENCE [LARGE SCALE GENOMIC DNA]</scope>
    <source>
        <strain evidence="2 3">CLN-1</strain>
    </source>
</reference>
<dbReference type="Proteomes" id="UP000318554">
    <property type="component" value="Unassembled WGS sequence"/>
</dbReference>
<keyword evidence="3" id="KW-1185">Reference proteome</keyword>
<dbReference type="EMBL" id="VJNA01000003">
    <property type="protein sequence ID" value="TSE27624.1"/>
    <property type="molecule type" value="Genomic_DNA"/>
</dbReference>
<dbReference type="InterPro" id="IPR015001">
    <property type="entry name" value="DUF1850"/>
</dbReference>
<protein>
    <recommendedName>
        <fullName evidence="4">DUF1850 domain-containing protein</fullName>
    </recommendedName>
</protein>
<evidence type="ECO:0000256" key="1">
    <source>
        <dbReference type="SAM" id="SignalP"/>
    </source>
</evidence>
<evidence type="ECO:0000313" key="2">
    <source>
        <dbReference type="EMBL" id="TSE27624.1"/>
    </source>
</evidence>
<accession>A0A554WVM7</accession>
<comment type="caution">
    <text evidence="2">The sequence shown here is derived from an EMBL/GenBank/DDBJ whole genome shotgun (WGS) entry which is preliminary data.</text>
</comment>
<organism evidence="2 3">
    <name type="scientific">Tepidimonas aquatica</name>
    <dbReference type="NCBI Taxonomy" id="247482"/>
    <lineage>
        <taxon>Bacteria</taxon>
        <taxon>Pseudomonadati</taxon>
        <taxon>Pseudomonadota</taxon>
        <taxon>Betaproteobacteria</taxon>
        <taxon>Burkholderiales</taxon>
        <taxon>Tepidimonas</taxon>
    </lineage>
</organism>
<evidence type="ECO:0008006" key="4">
    <source>
        <dbReference type="Google" id="ProtNLM"/>
    </source>
</evidence>
<feature type="signal peptide" evidence="1">
    <location>
        <begin position="1"/>
        <end position="22"/>
    </location>
</feature>
<keyword evidence="1" id="KW-0732">Signal</keyword>
<gene>
    <name evidence="2" type="ORF">Taqua_00355</name>
</gene>
<dbReference type="RefSeq" id="WP_144324323.1">
    <property type="nucleotide sequence ID" value="NZ_VJNA01000003.1"/>
</dbReference>
<dbReference type="OrthoDB" id="5298197at2"/>
<proteinExistence type="predicted"/>
<feature type="chain" id="PRO_5021819291" description="DUF1850 domain-containing protein" evidence="1">
    <location>
        <begin position="23"/>
        <end position="149"/>
    </location>
</feature>